<dbReference type="AlphaFoldDB" id="A0A7J7GYG1"/>
<dbReference type="Proteomes" id="UP000593564">
    <property type="component" value="Unassembled WGS sequence"/>
</dbReference>
<keyword evidence="4" id="KW-1185">Reference proteome</keyword>
<reference evidence="3 4" key="2">
    <citation type="submission" date="2020-07" db="EMBL/GenBank/DDBJ databases">
        <title>Genome assembly of wild tea tree DASZ reveals pedigree and selection history of tea varieties.</title>
        <authorList>
            <person name="Zhang W."/>
        </authorList>
    </citation>
    <scope>NUCLEOTIDE SEQUENCE [LARGE SCALE GENOMIC DNA]</scope>
    <source>
        <strain evidence="4">cv. G240</strain>
        <tissue evidence="3">Leaf</tissue>
    </source>
</reference>
<protein>
    <recommendedName>
        <fullName evidence="2">Protein ENHANCED DISEASE RESISTANCE 2 C-terminal domain-containing protein</fullName>
    </recommendedName>
</protein>
<dbReference type="Pfam" id="PF07059">
    <property type="entry name" value="EDR2_C"/>
    <property type="match status" value="1"/>
</dbReference>
<dbReference type="PANTHER" id="PTHR31558">
    <property type="entry name" value="CW14 PROTEIN"/>
    <property type="match status" value="1"/>
</dbReference>
<feature type="domain" description="Protein ENHANCED DISEASE RESISTANCE 2 C-terminal" evidence="2">
    <location>
        <begin position="43"/>
        <end position="78"/>
    </location>
</feature>
<name>A0A7J7GYG1_CAMSI</name>
<gene>
    <name evidence="3" type="ORF">HYC85_015635</name>
</gene>
<dbReference type="PANTHER" id="PTHR31558:SF40">
    <property type="entry name" value="EXPRESSED PROTEIN"/>
    <property type="match status" value="1"/>
</dbReference>
<reference evidence="4" key="1">
    <citation type="journal article" date="2020" name="Nat. Commun.">
        <title>Genome assembly of wild tea tree DASZ reveals pedigree and selection history of tea varieties.</title>
        <authorList>
            <person name="Zhang W."/>
            <person name="Zhang Y."/>
            <person name="Qiu H."/>
            <person name="Guo Y."/>
            <person name="Wan H."/>
            <person name="Zhang X."/>
            <person name="Scossa F."/>
            <person name="Alseekh S."/>
            <person name="Zhang Q."/>
            <person name="Wang P."/>
            <person name="Xu L."/>
            <person name="Schmidt M.H."/>
            <person name="Jia X."/>
            <person name="Li D."/>
            <person name="Zhu A."/>
            <person name="Guo F."/>
            <person name="Chen W."/>
            <person name="Ni D."/>
            <person name="Usadel B."/>
            <person name="Fernie A.R."/>
            <person name="Wen W."/>
        </authorList>
    </citation>
    <scope>NUCLEOTIDE SEQUENCE [LARGE SCALE GENOMIC DNA]</scope>
    <source>
        <strain evidence="4">cv. G240</strain>
    </source>
</reference>
<comment type="caution">
    <text evidence="3">The sequence shown here is derived from an EMBL/GenBank/DDBJ whole genome shotgun (WGS) entry which is preliminary data.</text>
</comment>
<organism evidence="3 4">
    <name type="scientific">Camellia sinensis</name>
    <name type="common">Tea plant</name>
    <name type="synonym">Thea sinensis</name>
    <dbReference type="NCBI Taxonomy" id="4442"/>
    <lineage>
        <taxon>Eukaryota</taxon>
        <taxon>Viridiplantae</taxon>
        <taxon>Streptophyta</taxon>
        <taxon>Embryophyta</taxon>
        <taxon>Tracheophyta</taxon>
        <taxon>Spermatophyta</taxon>
        <taxon>Magnoliopsida</taxon>
        <taxon>eudicotyledons</taxon>
        <taxon>Gunneridae</taxon>
        <taxon>Pentapetalae</taxon>
        <taxon>asterids</taxon>
        <taxon>Ericales</taxon>
        <taxon>Theaceae</taxon>
        <taxon>Camellia</taxon>
    </lineage>
</organism>
<feature type="compositionally biased region" description="Polar residues" evidence="1">
    <location>
        <begin position="112"/>
        <end position="124"/>
    </location>
</feature>
<evidence type="ECO:0000313" key="4">
    <source>
        <dbReference type="Proteomes" id="UP000593564"/>
    </source>
</evidence>
<dbReference type="EMBL" id="JACBKZ010000007">
    <property type="protein sequence ID" value="KAF5945407.1"/>
    <property type="molecule type" value="Genomic_DNA"/>
</dbReference>
<feature type="region of interest" description="Disordered" evidence="1">
    <location>
        <begin position="84"/>
        <end position="159"/>
    </location>
</feature>
<evidence type="ECO:0000259" key="2">
    <source>
        <dbReference type="Pfam" id="PF07059"/>
    </source>
</evidence>
<evidence type="ECO:0000313" key="3">
    <source>
        <dbReference type="EMBL" id="KAF5945407.1"/>
    </source>
</evidence>
<dbReference type="InterPro" id="IPR009769">
    <property type="entry name" value="EDR2_C"/>
</dbReference>
<accession>A0A7J7GYG1</accession>
<feature type="compositionally biased region" description="Basic and acidic residues" evidence="1">
    <location>
        <begin position="84"/>
        <end position="95"/>
    </location>
</feature>
<sequence length="159" mass="18004">MGHLNELFVIPFHETVLAFLIMVPTYPTTMFLVDNDGEGMSLGPNYFEIDLDIHRFSYISRKGLDAFRERLKYGILDLDTKAREAAEESHLEAPDKSSITVKTASKTELRTTSHMPLTSFSRAPTQRMRCQRKKTRDPTSKQAPHARALDDLTSSADVT</sequence>
<evidence type="ECO:0000256" key="1">
    <source>
        <dbReference type="SAM" id="MobiDB-lite"/>
    </source>
</evidence>
<proteinExistence type="predicted"/>